<dbReference type="Pfam" id="PF00353">
    <property type="entry name" value="HemolysinCabind"/>
    <property type="match status" value="1"/>
</dbReference>
<keyword evidence="1" id="KW-0732">Signal</keyword>
<evidence type="ECO:0000313" key="6">
    <source>
        <dbReference type="EMBL" id="WZB87115.1"/>
    </source>
</evidence>
<evidence type="ECO:0000256" key="1">
    <source>
        <dbReference type="ARBA" id="ARBA00022729"/>
    </source>
</evidence>
<dbReference type="PRINTS" id="PR00313">
    <property type="entry name" value="CABNDNGRPT"/>
</dbReference>
<dbReference type="InterPro" id="IPR015919">
    <property type="entry name" value="Cadherin-like_sf"/>
</dbReference>
<sequence>MTNSTFNLSDLNGSNGFAINGINAFDYSGFSVSSAGDFNGDGFDDLIIGASRADPNGNASGQSYVVFGSSIPFSSSLELSTLNGSNGFAINGINADDYSGNSVSSAGDINGDGFDDLIIGAYRADPNGNSSGQSYVVFGSRSGFSSRLNLSTLNGSNGFAINGINPYDLSGWSVSSAGDINGDGLDDLIIGAYRADPNGNSSGQSYVVFGSRSGFSSRLNLSTLNGSNGFAINGINPYDLSGWSVSSAGDINGDGLDDLIIGARNADPNGVRSGQSYVVFGSRSGFSSRLNLSTLNGSNGFATNGINADDYSGNSVSSAGDINGDGFDDLIIGAYRADPNGNSSGQSYVVFGSSNGFSSSFNLSTLNGSNGFAINGINAGDISGWSVSSAGDINGDGFDDLIIGARFASPNGGNSGQSYVVFGSSSGFSSSLNLSTLNGSNGFAINGINLDDQAGWSVSSAGDINGDGFDDLIIGAYRADPNGISSGQSYVVFGNASPVLDLNGSNGFAINGINGGDFSGRSVSSAGDINGDGFDDLIIGAFFADPNGSTSGQSYVVFGSSSGFSSSLNLSTLNGSNGFAINGINANDRSGRSVSSAGDINGDGLDDLIIGAYGADPNGISESGQSYVVFGSSGGFSSTLELSTLNGSNGFTINGINLGDFSGRSVSSAGDINGDGIDDLILGAPNASPNGSGSGQSYVVFGSSSGFSSNLNLSTLNGSNGFAINGINLGDFSGRSVSSAGDINGDGFDDLIIGAFFADPNGSTSGQSYVVFGSSSGFSSSLELSTLNGSNGFAINGINADDRSGYSVSSAGDINGDGIDDLILGAPNASPNGISESGQSYVVFGSSGGFSSTLELSTLNGSNGFTINGINLGDFSGRSVSSAGDINGDGIDDLILGAPNASPNGSGSGQSYVVFGSSSGFSSNLNLSTLNGSNGFAINGINLDDRSGTSVSGAGDINGDGIDDLILGARYASPNGSRSGQSYVVFGRAGIGSSGVLELSQLSSIDTDDIDFNTTFSGRSVLVVDTDLTLVDSNSANLVGATVTITNVLDGADEILSATTTGSITTSYSNGVLTLSGAGTVAEYEQVLRTITYNNTAASPDTTTRIIEFVVDDGAAHSNTSAVATTTLNIVNLNNPPTAVTLSNTITSLVENTDTTSRVKVADIAVTDDGLGINNLSLTGNDASFFEVDSNGLYVKAGTVLDFETKTSYSVNVEVDDFTVGTTPDATTAYTLTVTDVNEAPIVNTLIPSQSVDNNSVFNFTLPNTIFSDPEGNTLTYNASGTPSWLSFDPGTQTFTGTADGIGTNIITVTVNDGSNSTSTNFDLIVKTANTDTTGDSGNNSIFGTAANDKLQGGDGNDEIRGNAGNDRLYGEGGDDILYGGLGTDFLYGDTLLLGGNTGNDIFAVEPGNGLDIVIDFTDGFDRLGLSGGLTFGTGNVSTDVTVSALNSHTQIFDSNGVELMRLINVNSTLIDASDFVTI</sequence>
<dbReference type="PROSITE" id="PS00330">
    <property type="entry name" value="HEMOLYSIN_CALCIUM"/>
    <property type="match status" value="1"/>
</dbReference>
<reference evidence="6 7" key="1">
    <citation type="submission" date="2024-04" db="EMBL/GenBank/DDBJ databases">
        <title>Okeanomitos corallinicola gen. &amp; sp. nov. (Nostocales, Cyanobacteria), a new toxic marine heterocyst-forming cyanobacterium from a coral reef.</title>
        <authorList>
            <person name="Li H."/>
            <person name="Li R."/>
            <person name="Kang J."/>
            <person name="Hii K.S."/>
            <person name="Mohamed H.F."/>
            <person name="Xu X."/>
            <person name="Luo Z."/>
        </authorList>
    </citation>
    <scope>NUCLEOTIDE SEQUENCE [LARGE SCALE GENOMIC DNA]</scope>
    <source>
        <strain evidence="6 7">TIOX110</strain>
    </source>
</reference>
<dbReference type="PROSITE" id="PS50268">
    <property type="entry name" value="CADHERIN_2"/>
    <property type="match status" value="1"/>
</dbReference>
<keyword evidence="4" id="KW-0325">Glycoprotein</keyword>
<dbReference type="Pfam" id="PF01839">
    <property type="entry name" value="FG-GAP"/>
    <property type="match status" value="14"/>
</dbReference>
<keyword evidence="2" id="KW-0677">Repeat</keyword>
<name>A0ABZ2UU85_9CYAN</name>
<dbReference type="PANTHER" id="PTHR23221:SF7">
    <property type="entry name" value="PHOSPHATIDYLINOSITOL-GLYCAN-SPECIFIC PHOSPHOLIPASE D"/>
    <property type="match status" value="1"/>
</dbReference>
<accession>A0ABZ2UU85</accession>
<proteinExistence type="predicted"/>
<dbReference type="Gene3D" id="2.60.40.60">
    <property type="entry name" value="Cadherins"/>
    <property type="match status" value="1"/>
</dbReference>
<keyword evidence="3" id="KW-0378">Hydrolase</keyword>
<dbReference type="InterPro" id="IPR013783">
    <property type="entry name" value="Ig-like_fold"/>
</dbReference>
<dbReference type="SMART" id="SM00191">
    <property type="entry name" value="Int_alpha"/>
    <property type="match status" value="14"/>
</dbReference>
<dbReference type="InterPro" id="IPR011049">
    <property type="entry name" value="Serralysin-like_metalloprot_C"/>
</dbReference>
<dbReference type="SMART" id="SM00736">
    <property type="entry name" value="CADG"/>
    <property type="match status" value="1"/>
</dbReference>
<dbReference type="Gene3D" id="2.130.10.130">
    <property type="entry name" value="Integrin alpha, N-terminal"/>
    <property type="match status" value="7"/>
</dbReference>
<dbReference type="InterPro" id="IPR001343">
    <property type="entry name" value="Hemolysn_Ca-bd"/>
</dbReference>
<evidence type="ECO:0000256" key="4">
    <source>
        <dbReference type="ARBA" id="ARBA00023180"/>
    </source>
</evidence>
<dbReference type="PROSITE" id="PS51470">
    <property type="entry name" value="FG_GAP"/>
    <property type="match status" value="14"/>
</dbReference>
<dbReference type="RefSeq" id="WP_353930029.1">
    <property type="nucleotide sequence ID" value="NZ_CP150886.1"/>
</dbReference>
<dbReference type="Pfam" id="PF05345">
    <property type="entry name" value="He_PIG"/>
    <property type="match status" value="1"/>
</dbReference>
<evidence type="ECO:0000313" key="7">
    <source>
        <dbReference type="Proteomes" id="UP001483337"/>
    </source>
</evidence>
<dbReference type="CDD" id="cd11304">
    <property type="entry name" value="Cadherin_repeat"/>
    <property type="match status" value="1"/>
</dbReference>
<dbReference type="InterPro" id="IPR000413">
    <property type="entry name" value="Integrin_alpha"/>
</dbReference>
<evidence type="ECO:0000256" key="2">
    <source>
        <dbReference type="ARBA" id="ARBA00022737"/>
    </source>
</evidence>
<gene>
    <name evidence="6" type="ORF">WJM97_17250</name>
</gene>
<keyword evidence="7" id="KW-1185">Reference proteome</keyword>
<organism evidence="6 7">
    <name type="scientific">Okeanomitos corallinicola TIOX110</name>
    <dbReference type="NCBI Taxonomy" id="3133117"/>
    <lineage>
        <taxon>Bacteria</taxon>
        <taxon>Bacillati</taxon>
        <taxon>Cyanobacteriota</taxon>
        <taxon>Cyanophyceae</taxon>
        <taxon>Nostocales</taxon>
        <taxon>Aphanizomenonaceae</taxon>
        <taxon>Okeanomitos</taxon>
    </lineage>
</organism>
<dbReference type="InterPro" id="IPR013519">
    <property type="entry name" value="Int_alpha_beta-p"/>
</dbReference>
<dbReference type="InterPro" id="IPR018511">
    <property type="entry name" value="Hemolysin-typ_Ca-bd_CS"/>
</dbReference>
<dbReference type="PANTHER" id="PTHR23221">
    <property type="entry name" value="GLYCOSYLPHOSPHATIDYLINOSITOL PHOSPHOLIPASE D"/>
    <property type="match status" value="1"/>
</dbReference>
<dbReference type="SUPFAM" id="SSF49313">
    <property type="entry name" value="Cadherin-like"/>
    <property type="match status" value="1"/>
</dbReference>
<dbReference type="InterPro" id="IPR002126">
    <property type="entry name" value="Cadherin-like_dom"/>
</dbReference>
<dbReference type="EMBL" id="CP150886">
    <property type="protein sequence ID" value="WZB87115.1"/>
    <property type="molecule type" value="Genomic_DNA"/>
</dbReference>
<dbReference type="Proteomes" id="UP001483337">
    <property type="component" value="Chromosome"/>
</dbReference>
<protein>
    <submittedName>
        <fullName evidence="6">Ig domain-containing protein</fullName>
    </submittedName>
</protein>
<evidence type="ECO:0000259" key="5">
    <source>
        <dbReference type="PROSITE" id="PS50268"/>
    </source>
</evidence>
<dbReference type="SUPFAM" id="SSF51120">
    <property type="entry name" value="beta-Roll"/>
    <property type="match status" value="1"/>
</dbReference>
<feature type="domain" description="Cadherin" evidence="5">
    <location>
        <begin position="1141"/>
        <end position="1243"/>
    </location>
</feature>
<dbReference type="Gene3D" id="2.60.40.10">
    <property type="entry name" value="Immunoglobulins"/>
    <property type="match status" value="1"/>
</dbReference>
<dbReference type="InterPro" id="IPR006644">
    <property type="entry name" value="Cadg"/>
</dbReference>
<dbReference type="InterPro" id="IPR013517">
    <property type="entry name" value="FG-GAP"/>
</dbReference>
<dbReference type="SUPFAM" id="SSF69318">
    <property type="entry name" value="Integrin alpha N-terminal domain"/>
    <property type="match status" value="4"/>
</dbReference>
<dbReference type="InterPro" id="IPR028994">
    <property type="entry name" value="Integrin_alpha_N"/>
</dbReference>
<dbReference type="PRINTS" id="PR01185">
    <property type="entry name" value="INTEGRINA"/>
</dbReference>
<evidence type="ECO:0000256" key="3">
    <source>
        <dbReference type="ARBA" id="ARBA00022801"/>
    </source>
</evidence>